<keyword evidence="2" id="KW-0805">Transcription regulation</keyword>
<reference evidence="10" key="1">
    <citation type="journal article" date="2023" name="bioRxiv">
        <title>Improved chromosome-level genome assembly for marigold (Tagetes erecta).</title>
        <authorList>
            <person name="Jiang F."/>
            <person name="Yuan L."/>
            <person name="Wang S."/>
            <person name="Wang H."/>
            <person name="Xu D."/>
            <person name="Wang A."/>
            <person name="Fan W."/>
        </authorList>
    </citation>
    <scope>NUCLEOTIDE SEQUENCE</scope>
    <source>
        <strain evidence="10">WSJ</strain>
        <tissue evidence="10">Leaf</tissue>
    </source>
</reference>
<dbReference type="AlphaFoldDB" id="A0AAD8L458"/>
<evidence type="ECO:0008006" key="12">
    <source>
        <dbReference type="Google" id="ProtNLM"/>
    </source>
</evidence>
<dbReference type="Gene3D" id="1.10.10.10">
    <property type="entry name" value="Winged helix-like DNA-binding domain superfamily/Winged helix DNA-binding domain"/>
    <property type="match status" value="1"/>
</dbReference>
<dbReference type="PROSITE" id="PS50090">
    <property type="entry name" value="MYB_LIKE"/>
    <property type="match status" value="1"/>
</dbReference>
<evidence type="ECO:0000256" key="2">
    <source>
        <dbReference type="ARBA" id="ARBA00023015"/>
    </source>
</evidence>
<dbReference type="EMBL" id="JAUHHV010000002">
    <property type="protein sequence ID" value="KAK1433944.1"/>
    <property type="molecule type" value="Genomic_DNA"/>
</dbReference>
<keyword evidence="11" id="KW-1185">Reference proteome</keyword>
<dbReference type="InterPro" id="IPR032451">
    <property type="entry name" value="SMARCC_C"/>
</dbReference>
<dbReference type="FunFam" id="1.10.10.10:FF:000020">
    <property type="entry name" value="SWI/SNF complex subunit SMARCC2 isoform c"/>
    <property type="match status" value="1"/>
</dbReference>
<evidence type="ECO:0000259" key="8">
    <source>
        <dbReference type="PROSITE" id="PS50934"/>
    </source>
</evidence>
<dbReference type="PROSITE" id="PS50934">
    <property type="entry name" value="SWIRM"/>
    <property type="match status" value="1"/>
</dbReference>
<evidence type="ECO:0000256" key="4">
    <source>
        <dbReference type="ARBA" id="ARBA00023163"/>
    </source>
</evidence>
<dbReference type="PANTHER" id="PTHR12802">
    <property type="entry name" value="SWI/SNF COMPLEX-RELATED"/>
    <property type="match status" value="1"/>
</dbReference>
<dbReference type="Proteomes" id="UP001229421">
    <property type="component" value="Unassembled WGS sequence"/>
</dbReference>
<dbReference type="SUPFAM" id="SSF46689">
    <property type="entry name" value="Homeodomain-like"/>
    <property type="match status" value="2"/>
</dbReference>
<dbReference type="InterPro" id="IPR007526">
    <property type="entry name" value="SWIRM"/>
</dbReference>
<evidence type="ECO:0000256" key="6">
    <source>
        <dbReference type="SAM" id="MobiDB-lite"/>
    </source>
</evidence>
<dbReference type="GO" id="GO:0005634">
    <property type="term" value="C:nucleus"/>
    <property type="evidence" value="ECO:0007669"/>
    <property type="project" value="UniProtKB-ARBA"/>
</dbReference>
<dbReference type="InterPro" id="IPR017884">
    <property type="entry name" value="SANT_dom"/>
</dbReference>
<comment type="caution">
    <text evidence="10">The sequence shown here is derived from an EMBL/GenBank/DDBJ whole genome shotgun (WGS) entry which is preliminary data.</text>
</comment>
<dbReference type="SMART" id="SM00717">
    <property type="entry name" value="SANT"/>
    <property type="match status" value="1"/>
</dbReference>
<sequence length="610" mass="68431">MESSNQNQNHEHQVLKPFIPADDHRFQFELYTIPASSAWFSWDNIHEIERTSLQDFFNGASFTRNPRVYKEYRDFIISKYREDPSRRLTFSEVRKSLVGDVNYLLKVFLFLQNWGLINYGASGDCDLVTEDVDGGGRWNVKVEDGPPNGVRVVAVPNSLKPVSLLPVGVSSSNGPNNGAHLGESDFKMPPLSSHSDIYQELIELMCGNCKERCESGHYEYMKDEYSIICSKCYKNGSYGNNKSADDYKFIDHTPDNGPHVASWTETETLLLLESVLKHGDDWDLVAQNVQTKSKLDCISKLLQLPFGHLMLGSTYNKRTNNGKQAPSVPQEIKEVKEIKDSNSQHVEIENKSQQNGDADIEGPPPKRICIAPISDSGNQKMEQTDKDDEQVTPSLPLTEEIREEDGQICEVKNQKQLPNVSNALMQQFARISAVVGPHVTASAAEAAVTALCEENEIPKELFDGEENGKELLFSTRTFESMRTDEGNGLEMDARSSESEKGVIPLPLQMRAASATALGAAAAHAKLLAVEEEREIERLVSSVVNTQLKKLQYKMGLLNELEMMMENEYNQMVELEDSLLTERMDVVQKAIDGGVSRWKDKTVKPQEEIVL</sequence>
<evidence type="ECO:0000256" key="3">
    <source>
        <dbReference type="ARBA" id="ARBA00023125"/>
    </source>
</evidence>
<keyword evidence="3" id="KW-0238">DNA-binding</keyword>
<protein>
    <recommendedName>
        <fullName evidence="12">SWI/SNF complex subunit SWI3A</fullName>
    </recommendedName>
</protein>
<keyword evidence="5" id="KW-0539">Nucleus</keyword>
<organism evidence="10 11">
    <name type="scientific">Tagetes erecta</name>
    <name type="common">African marigold</name>
    <dbReference type="NCBI Taxonomy" id="13708"/>
    <lineage>
        <taxon>Eukaryota</taxon>
        <taxon>Viridiplantae</taxon>
        <taxon>Streptophyta</taxon>
        <taxon>Embryophyta</taxon>
        <taxon>Tracheophyta</taxon>
        <taxon>Spermatophyta</taxon>
        <taxon>Magnoliopsida</taxon>
        <taxon>eudicotyledons</taxon>
        <taxon>Gunneridae</taxon>
        <taxon>Pentapetalae</taxon>
        <taxon>asterids</taxon>
        <taxon>campanulids</taxon>
        <taxon>Asterales</taxon>
        <taxon>Asteraceae</taxon>
        <taxon>Asteroideae</taxon>
        <taxon>Heliantheae alliance</taxon>
        <taxon>Tageteae</taxon>
        <taxon>Tagetes</taxon>
    </lineage>
</organism>
<feature type="domain" description="SWIRM" evidence="8">
    <location>
        <begin position="31"/>
        <end position="128"/>
    </location>
</feature>
<feature type="domain" description="SANT" evidence="9">
    <location>
        <begin position="258"/>
        <end position="309"/>
    </location>
</feature>
<proteinExistence type="predicted"/>
<name>A0AAD8L458_TARER</name>
<keyword evidence="4" id="KW-0804">Transcription</keyword>
<dbReference type="Gene3D" id="1.10.10.60">
    <property type="entry name" value="Homeodomain-like"/>
    <property type="match status" value="1"/>
</dbReference>
<dbReference type="InterPro" id="IPR036388">
    <property type="entry name" value="WH-like_DNA-bd_sf"/>
</dbReference>
<keyword evidence="1" id="KW-0217">Developmental protein</keyword>
<feature type="compositionally biased region" description="Basic and acidic residues" evidence="6">
    <location>
        <begin position="340"/>
        <end position="350"/>
    </location>
</feature>
<dbReference type="InterPro" id="IPR009057">
    <property type="entry name" value="Homeodomain-like_sf"/>
</dbReference>
<dbReference type="InterPro" id="IPR001005">
    <property type="entry name" value="SANT/Myb"/>
</dbReference>
<evidence type="ECO:0000256" key="5">
    <source>
        <dbReference type="ARBA" id="ARBA00023242"/>
    </source>
</evidence>
<evidence type="ECO:0000259" key="9">
    <source>
        <dbReference type="PROSITE" id="PS51293"/>
    </source>
</evidence>
<dbReference type="GO" id="GO:0003677">
    <property type="term" value="F:DNA binding"/>
    <property type="evidence" value="ECO:0007669"/>
    <property type="project" value="UniProtKB-KW"/>
</dbReference>
<dbReference type="PANTHER" id="PTHR12802:SF140">
    <property type="entry name" value="SWI_SNF COMPLEX SUBUNIT SWI3A"/>
    <property type="match status" value="1"/>
</dbReference>
<evidence type="ECO:0000313" key="10">
    <source>
        <dbReference type="EMBL" id="KAK1433944.1"/>
    </source>
</evidence>
<dbReference type="Pfam" id="PF04433">
    <property type="entry name" value="SWIRM"/>
    <property type="match status" value="1"/>
</dbReference>
<evidence type="ECO:0000259" key="7">
    <source>
        <dbReference type="PROSITE" id="PS50090"/>
    </source>
</evidence>
<evidence type="ECO:0000256" key="1">
    <source>
        <dbReference type="ARBA" id="ARBA00022473"/>
    </source>
</evidence>
<evidence type="ECO:0000313" key="11">
    <source>
        <dbReference type="Proteomes" id="UP001229421"/>
    </source>
</evidence>
<feature type="region of interest" description="Disordered" evidence="6">
    <location>
        <begin position="340"/>
        <end position="393"/>
    </location>
</feature>
<dbReference type="PROSITE" id="PS51293">
    <property type="entry name" value="SANT"/>
    <property type="match status" value="1"/>
</dbReference>
<accession>A0AAD8L458</accession>
<dbReference type="Pfam" id="PF00249">
    <property type="entry name" value="Myb_DNA-binding"/>
    <property type="match status" value="1"/>
</dbReference>
<feature type="domain" description="Myb-like" evidence="7">
    <location>
        <begin position="262"/>
        <end position="297"/>
    </location>
</feature>
<dbReference type="Pfam" id="PF16495">
    <property type="entry name" value="SWIRM-assoc_1"/>
    <property type="match status" value="1"/>
</dbReference>
<gene>
    <name evidence="10" type="ORF">QVD17_10862</name>
</gene>